<name>I3SQX0_LOTJA</name>
<sequence length="48" mass="5533">MTLSTEQDSCTCHIIDPSPRAWNALLLTNSWWQCWMETSGLLSLLQNH</sequence>
<evidence type="ECO:0000313" key="1">
    <source>
        <dbReference type="EMBL" id="AFK42662.1"/>
    </source>
</evidence>
<proteinExistence type="evidence at transcript level"/>
<protein>
    <submittedName>
        <fullName evidence="1">Uncharacterized protein</fullName>
    </submittedName>
</protein>
<dbReference type="AlphaFoldDB" id="I3SQX0"/>
<dbReference type="EMBL" id="BT142868">
    <property type="protein sequence ID" value="AFK42662.1"/>
    <property type="molecule type" value="mRNA"/>
</dbReference>
<reference evidence="1" key="1">
    <citation type="submission" date="2012-05" db="EMBL/GenBank/DDBJ databases">
        <authorList>
            <person name="Krishnakumar V."/>
            <person name="Cheung F."/>
            <person name="Xiao Y."/>
            <person name="Chan A."/>
            <person name="Moskal W.A."/>
            <person name="Town C.D."/>
        </authorList>
    </citation>
    <scope>NUCLEOTIDE SEQUENCE</scope>
</reference>
<organism evidence="1">
    <name type="scientific">Lotus japonicus</name>
    <name type="common">Lotus corniculatus var. japonicus</name>
    <dbReference type="NCBI Taxonomy" id="34305"/>
    <lineage>
        <taxon>Eukaryota</taxon>
        <taxon>Viridiplantae</taxon>
        <taxon>Streptophyta</taxon>
        <taxon>Embryophyta</taxon>
        <taxon>Tracheophyta</taxon>
        <taxon>Spermatophyta</taxon>
        <taxon>Magnoliopsida</taxon>
        <taxon>eudicotyledons</taxon>
        <taxon>Gunneridae</taxon>
        <taxon>Pentapetalae</taxon>
        <taxon>rosids</taxon>
        <taxon>fabids</taxon>
        <taxon>Fabales</taxon>
        <taxon>Fabaceae</taxon>
        <taxon>Papilionoideae</taxon>
        <taxon>50 kb inversion clade</taxon>
        <taxon>NPAAA clade</taxon>
        <taxon>Hologalegina</taxon>
        <taxon>robinioid clade</taxon>
        <taxon>Loteae</taxon>
        <taxon>Lotus</taxon>
    </lineage>
</organism>
<accession>I3SQX0</accession>